<dbReference type="AlphaFoldDB" id="A0A0D2AF70"/>
<dbReference type="STRING" id="253628.A0A0D2AF70"/>
<dbReference type="PROSITE" id="PS50280">
    <property type="entry name" value="SET"/>
    <property type="match status" value="1"/>
</dbReference>
<dbReference type="OrthoDB" id="3180714at2759"/>
<dbReference type="InterPro" id="IPR001214">
    <property type="entry name" value="SET_dom"/>
</dbReference>
<sequence>MSGRSKSLEGAGVLDDSATADTRPPPDDEQRSRSRHIALSRVSGLQLRLDTPKGRGVFATQRIASGTVVDICPVLILSQTDNELVSQTALYHYSYNWPVQQPDGRIVQHQAIIFGLGSMFNHSTRDQNVVWRRDLEAQTVVYTALRDIQAGEELCISYGSNLWFEDADETTDVPESETDLLESIEIGG</sequence>
<keyword evidence="4" id="KW-1185">Reference proteome</keyword>
<evidence type="ECO:0000313" key="4">
    <source>
        <dbReference type="Proteomes" id="UP000053259"/>
    </source>
</evidence>
<dbReference type="SUPFAM" id="SSF82199">
    <property type="entry name" value="SET domain"/>
    <property type="match status" value="1"/>
</dbReference>
<organism evidence="3 4">
    <name type="scientific">Verruconis gallopava</name>
    <dbReference type="NCBI Taxonomy" id="253628"/>
    <lineage>
        <taxon>Eukaryota</taxon>
        <taxon>Fungi</taxon>
        <taxon>Dikarya</taxon>
        <taxon>Ascomycota</taxon>
        <taxon>Pezizomycotina</taxon>
        <taxon>Dothideomycetes</taxon>
        <taxon>Pleosporomycetidae</taxon>
        <taxon>Venturiales</taxon>
        <taxon>Sympoventuriaceae</taxon>
        <taxon>Verruconis</taxon>
    </lineage>
</organism>
<dbReference type="EMBL" id="KN847538">
    <property type="protein sequence ID" value="KIW05125.1"/>
    <property type="molecule type" value="Genomic_DNA"/>
</dbReference>
<evidence type="ECO:0000256" key="1">
    <source>
        <dbReference type="SAM" id="MobiDB-lite"/>
    </source>
</evidence>
<feature type="domain" description="SET" evidence="2">
    <location>
        <begin position="43"/>
        <end position="159"/>
    </location>
</feature>
<dbReference type="Gene3D" id="2.170.270.10">
    <property type="entry name" value="SET domain"/>
    <property type="match status" value="1"/>
</dbReference>
<dbReference type="InterPro" id="IPR046341">
    <property type="entry name" value="SET_dom_sf"/>
</dbReference>
<dbReference type="RefSeq" id="XP_016214994.1">
    <property type="nucleotide sequence ID" value="XM_016356905.1"/>
</dbReference>
<dbReference type="InParanoid" id="A0A0D2AF70"/>
<dbReference type="CDD" id="cd10540">
    <property type="entry name" value="SET_SpSet7-like"/>
    <property type="match status" value="1"/>
</dbReference>
<dbReference type="HOGENOM" id="CLU_124044_0_0_1"/>
<dbReference type="GeneID" id="27311652"/>
<dbReference type="Proteomes" id="UP000053259">
    <property type="component" value="Unassembled WGS sequence"/>
</dbReference>
<name>A0A0D2AF70_9PEZI</name>
<dbReference type="VEuPathDB" id="FungiDB:PV09_03679"/>
<dbReference type="SMART" id="SM00317">
    <property type="entry name" value="SET"/>
    <property type="match status" value="1"/>
</dbReference>
<dbReference type="Pfam" id="PF00856">
    <property type="entry name" value="SET"/>
    <property type="match status" value="1"/>
</dbReference>
<proteinExistence type="predicted"/>
<feature type="region of interest" description="Disordered" evidence="1">
    <location>
        <begin position="1"/>
        <end position="36"/>
    </location>
</feature>
<protein>
    <recommendedName>
        <fullName evidence="2">SET domain-containing protein</fullName>
    </recommendedName>
</protein>
<evidence type="ECO:0000313" key="3">
    <source>
        <dbReference type="EMBL" id="KIW05125.1"/>
    </source>
</evidence>
<reference evidence="3 4" key="1">
    <citation type="submission" date="2015-01" db="EMBL/GenBank/DDBJ databases">
        <title>The Genome Sequence of Ochroconis gallopava CBS43764.</title>
        <authorList>
            <consortium name="The Broad Institute Genomics Platform"/>
            <person name="Cuomo C."/>
            <person name="de Hoog S."/>
            <person name="Gorbushina A."/>
            <person name="Stielow B."/>
            <person name="Teixiera M."/>
            <person name="Abouelleil A."/>
            <person name="Chapman S.B."/>
            <person name="Priest M."/>
            <person name="Young S.K."/>
            <person name="Wortman J."/>
            <person name="Nusbaum C."/>
            <person name="Birren B."/>
        </authorList>
    </citation>
    <scope>NUCLEOTIDE SEQUENCE [LARGE SCALE GENOMIC DNA]</scope>
    <source>
        <strain evidence="3 4">CBS 43764</strain>
    </source>
</reference>
<accession>A0A0D2AF70</accession>
<evidence type="ECO:0000259" key="2">
    <source>
        <dbReference type="PROSITE" id="PS50280"/>
    </source>
</evidence>
<gene>
    <name evidence="3" type="ORF">PV09_03679</name>
</gene>